<comment type="caution">
    <text evidence="2">The sequence shown here is derived from an EMBL/GenBank/DDBJ whole genome shotgun (WGS) entry which is preliminary data.</text>
</comment>
<dbReference type="STRING" id="649747.HMPREF0083_00204"/>
<dbReference type="AlphaFoldDB" id="U1WST5"/>
<protein>
    <submittedName>
        <fullName evidence="2">Uncharacterized protein</fullName>
    </submittedName>
</protein>
<feature type="chain" id="PRO_5004621733" evidence="1">
    <location>
        <begin position="18"/>
        <end position="50"/>
    </location>
</feature>
<keyword evidence="1" id="KW-0732">Signal</keyword>
<sequence>MVCILLLFLSQYAQVLASSTTEEDNKMYLPSPSLGVKAYIGDKEKGKLMK</sequence>
<gene>
    <name evidence="2" type="ORF">HMPREF0083_00204</name>
</gene>
<feature type="signal peptide" evidence="1">
    <location>
        <begin position="1"/>
        <end position="17"/>
    </location>
</feature>
<dbReference type="HOGENOM" id="CLU_3113996_0_0_9"/>
<name>U1WST5_ANEAE</name>
<dbReference type="PATRIC" id="fig|649747.3.peg.180"/>
<evidence type="ECO:0000256" key="1">
    <source>
        <dbReference type="SAM" id="SignalP"/>
    </source>
</evidence>
<evidence type="ECO:0000313" key="2">
    <source>
        <dbReference type="EMBL" id="ERI11684.1"/>
    </source>
</evidence>
<evidence type="ECO:0000313" key="3">
    <source>
        <dbReference type="Proteomes" id="UP000016511"/>
    </source>
</evidence>
<dbReference type="EMBL" id="AWSJ01000018">
    <property type="protein sequence ID" value="ERI11684.1"/>
    <property type="molecule type" value="Genomic_DNA"/>
</dbReference>
<dbReference type="Proteomes" id="UP000016511">
    <property type="component" value="Unassembled WGS sequence"/>
</dbReference>
<reference evidence="2 3" key="1">
    <citation type="submission" date="2013-08" db="EMBL/GenBank/DDBJ databases">
        <authorList>
            <person name="Weinstock G."/>
            <person name="Sodergren E."/>
            <person name="Wylie T."/>
            <person name="Fulton L."/>
            <person name="Fulton R."/>
            <person name="Fronick C."/>
            <person name="O'Laughlin M."/>
            <person name="Godfrey J."/>
            <person name="Miner T."/>
            <person name="Herter B."/>
            <person name="Appelbaum E."/>
            <person name="Cordes M."/>
            <person name="Lek S."/>
            <person name="Wollam A."/>
            <person name="Pepin K.H."/>
            <person name="Palsikar V.B."/>
            <person name="Mitreva M."/>
            <person name="Wilson R.K."/>
        </authorList>
    </citation>
    <scope>NUCLEOTIDE SEQUENCE [LARGE SCALE GENOMIC DNA]</scope>
    <source>
        <strain evidence="2 3">ATCC 12856</strain>
    </source>
</reference>
<organism evidence="2 3">
    <name type="scientific">Aneurinibacillus aneurinilyticus ATCC 12856</name>
    <dbReference type="NCBI Taxonomy" id="649747"/>
    <lineage>
        <taxon>Bacteria</taxon>
        <taxon>Bacillati</taxon>
        <taxon>Bacillota</taxon>
        <taxon>Bacilli</taxon>
        <taxon>Bacillales</taxon>
        <taxon>Paenibacillaceae</taxon>
        <taxon>Aneurinibacillus group</taxon>
        <taxon>Aneurinibacillus</taxon>
    </lineage>
</organism>
<proteinExistence type="predicted"/>
<keyword evidence="3" id="KW-1185">Reference proteome</keyword>
<accession>U1WST5</accession>